<proteinExistence type="predicted"/>
<dbReference type="InterPro" id="IPR036568">
    <property type="entry name" value="GGCT-like_sf"/>
</dbReference>
<dbReference type="PANTHER" id="PTHR12192">
    <property type="entry name" value="CATION TRANSPORT PROTEIN CHAC-RELATED"/>
    <property type="match status" value="1"/>
</dbReference>
<dbReference type="PANTHER" id="PTHR12192:SF2">
    <property type="entry name" value="GLUTATHIONE-SPECIFIC GAMMA-GLUTAMYLCYCLOTRANSFERASE 2"/>
    <property type="match status" value="1"/>
</dbReference>
<dbReference type="InterPro" id="IPR006840">
    <property type="entry name" value="ChaC"/>
</dbReference>
<evidence type="ECO:0000256" key="2">
    <source>
        <dbReference type="ARBA" id="ARBA00023239"/>
    </source>
</evidence>
<keyword evidence="4" id="KW-1185">Reference proteome</keyword>
<dbReference type="SUPFAM" id="SSF110857">
    <property type="entry name" value="Gamma-glutamyl cyclotransferase-like"/>
    <property type="match status" value="1"/>
</dbReference>
<evidence type="ECO:0000256" key="1">
    <source>
        <dbReference type="ARBA" id="ARBA00012344"/>
    </source>
</evidence>
<reference evidence="3" key="1">
    <citation type="submission" date="2022-06" db="EMBL/GenBank/DDBJ databases">
        <title>Sneathiella actinostolidae sp. nov., isolated from a sea anemonein the Western Pacific Ocean.</title>
        <authorList>
            <person name="Wei M.J."/>
        </authorList>
    </citation>
    <scope>NUCLEOTIDE SEQUENCE</scope>
    <source>
        <strain evidence="3">PHK-P5</strain>
    </source>
</reference>
<dbReference type="Proteomes" id="UP001056291">
    <property type="component" value="Chromosome"/>
</dbReference>
<evidence type="ECO:0000313" key="3">
    <source>
        <dbReference type="EMBL" id="USG61869.1"/>
    </source>
</evidence>
<dbReference type="Pfam" id="PF04752">
    <property type="entry name" value="ChaC"/>
    <property type="match status" value="1"/>
</dbReference>
<dbReference type="EMBL" id="CP098747">
    <property type="protein sequence ID" value="USG61869.1"/>
    <property type="molecule type" value="Genomic_DNA"/>
</dbReference>
<dbReference type="CDD" id="cd06661">
    <property type="entry name" value="GGCT_like"/>
    <property type="match status" value="1"/>
</dbReference>
<dbReference type="EC" id="4.3.2.7" evidence="1"/>
<dbReference type="InterPro" id="IPR013024">
    <property type="entry name" value="GGCT-like"/>
</dbReference>
<name>A0ABY4W4N3_9PROT</name>
<organism evidence="3 4">
    <name type="scientific">Sneathiella marina</name>
    <dbReference type="NCBI Taxonomy" id="2950108"/>
    <lineage>
        <taxon>Bacteria</taxon>
        <taxon>Pseudomonadati</taxon>
        <taxon>Pseudomonadota</taxon>
        <taxon>Alphaproteobacteria</taxon>
        <taxon>Sneathiellales</taxon>
        <taxon>Sneathiellaceae</taxon>
        <taxon>Sneathiella</taxon>
    </lineage>
</organism>
<sequence>MQSKVTKMLIREEFNRERVEELIREARKHGPFHALSHDEREATRHEYLAHHAQGQDLWVFGYGSLLWNPAFHYVDCQPARLFGYRRRFCLQSSIGRGSKERPGLMLALDRGGSCNGRAFRIESKKIESETEILWMREMISGSYDAKMVRMKLPHKTVSGLTFVMNRHHPRYIDKLDMEATAKLLATGEGHLGTCREYLMNTIAHLEEMEVKDKYLHQLASKVQEIDDVS</sequence>
<keyword evidence="2" id="KW-0456">Lyase</keyword>
<gene>
    <name evidence="3" type="ORF">NBZ79_02630</name>
</gene>
<evidence type="ECO:0000313" key="4">
    <source>
        <dbReference type="Proteomes" id="UP001056291"/>
    </source>
</evidence>
<dbReference type="Gene3D" id="3.10.490.10">
    <property type="entry name" value="Gamma-glutamyl cyclotransferase-like"/>
    <property type="match status" value="1"/>
</dbReference>
<dbReference type="RefSeq" id="WP_251935204.1">
    <property type="nucleotide sequence ID" value="NZ_CP098747.1"/>
</dbReference>
<accession>A0ABY4W4N3</accession>
<protein>
    <recommendedName>
        <fullName evidence="1">glutathione-specific gamma-glutamylcyclotransferase</fullName>
        <ecNumber evidence="1">4.3.2.7</ecNumber>
    </recommendedName>
</protein>